<keyword evidence="5 10" id="KW-0552">Olfaction</keyword>
<feature type="transmembrane region" description="Helical" evidence="10">
    <location>
        <begin position="125"/>
        <end position="146"/>
    </location>
</feature>
<keyword evidence="4 10" id="KW-0812">Transmembrane</keyword>
<dbReference type="Proteomes" id="UP001153954">
    <property type="component" value="Unassembled WGS sequence"/>
</dbReference>
<dbReference type="Pfam" id="PF02949">
    <property type="entry name" value="7tm_6"/>
    <property type="match status" value="1"/>
</dbReference>
<dbReference type="GO" id="GO:0005549">
    <property type="term" value="F:odorant binding"/>
    <property type="evidence" value="ECO:0007669"/>
    <property type="project" value="InterPro"/>
</dbReference>
<feature type="transmembrane region" description="Helical" evidence="10">
    <location>
        <begin position="293"/>
        <end position="313"/>
    </location>
</feature>
<dbReference type="GO" id="GO:0004984">
    <property type="term" value="F:olfactory receptor activity"/>
    <property type="evidence" value="ECO:0007669"/>
    <property type="project" value="InterPro"/>
</dbReference>
<dbReference type="GO" id="GO:0007165">
    <property type="term" value="P:signal transduction"/>
    <property type="evidence" value="ECO:0007669"/>
    <property type="project" value="UniProtKB-KW"/>
</dbReference>
<dbReference type="GO" id="GO:0005886">
    <property type="term" value="C:plasma membrane"/>
    <property type="evidence" value="ECO:0007669"/>
    <property type="project" value="UniProtKB-SubCell"/>
</dbReference>
<keyword evidence="2" id="KW-1003">Cell membrane</keyword>
<dbReference type="AlphaFoldDB" id="A0AAU9U643"/>
<evidence type="ECO:0000313" key="11">
    <source>
        <dbReference type="EMBL" id="CAH2094317.1"/>
    </source>
</evidence>
<dbReference type="PANTHER" id="PTHR21137">
    <property type="entry name" value="ODORANT RECEPTOR"/>
    <property type="match status" value="1"/>
</dbReference>
<name>A0AAU9U643_EUPED</name>
<comment type="caution">
    <text evidence="11">The sequence shown here is derived from an EMBL/GenBank/DDBJ whole genome shotgun (WGS) entry which is preliminary data.</text>
</comment>
<protein>
    <recommendedName>
        <fullName evidence="10">Odorant receptor</fullName>
    </recommendedName>
</protein>
<reference evidence="11" key="1">
    <citation type="submission" date="2022-03" db="EMBL/GenBank/DDBJ databases">
        <authorList>
            <person name="Tunstrom K."/>
        </authorList>
    </citation>
    <scope>NUCLEOTIDE SEQUENCE</scope>
</reference>
<sequence>MGVNNVDIFLERSRNILSILSIWLPPTKCVIFYYIIRLFVFFSQYSFLFLEIIYIILVWGDLNEVSQASHLLFTQTAVCYKITVFIINKKNLRELLKFMEVDIFEAENDVHDKILITKAGKVKNLSGIFLINALIACTLWTVTPWFESPEARDFPFKIWMPLDSKKSVEFELGYFYQVSAIYVSALLFFSVDSISLSMIMFGCAQIEIIIDKMQKIQNISISKKSKSEEYRKIIDDNNKLFVECIRQHQAVIRFIELLENTYHANIFFQLTGTVIIICIIGLCITIAKSSSIQFYSMVFYMVTMLSQLLLYCWCGSELTTRSEDLRECLYQCPWYDQDVKFRRSLLFAMETMKKPIIFKAGHYIPLSRPTFVLILRTSYSYFAVLNQAKNKQTAID</sequence>
<evidence type="ECO:0000256" key="8">
    <source>
        <dbReference type="ARBA" id="ARBA00023170"/>
    </source>
</evidence>
<keyword evidence="7 10" id="KW-0472">Membrane</keyword>
<keyword evidence="3 10" id="KW-0716">Sensory transduction</keyword>
<feature type="transmembrane region" description="Helical" evidence="10">
    <location>
        <begin position="266"/>
        <end position="287"/>
    </location>
</feature>
<feature type="transmembrane region" description="Helical" evidence="10">
    <location>
        <begin position="68"/>
        <end position="87"/>
    </location>
</feature>
<feature type="transmembrane region" description="Helical" evidence="10">
    <location>
        <begin position="45"/>
        <end position="62"/>
    </location>
</feature>
<dbReference type="InterPro" id="IPR004117">
    <property type="entry name" value="7tm6_olfct_rcpt"/>
</dbReference>
<gene>
    <name evidence="11" type="ORF">EEDITHA_LOCUS9892</name>
</gene>
<evidence type="ECO:0000256" key="9">
    <source>
        <dbReference type="ARBA" id="ARBA00023224"/>
    </source>
</evidence>
<evidence type="ECO:0000256" key="2">
    <source>
        <dbReference type="ARBA" id="ARBA00022475"/>
    </source>
</evidence>
<evidence type="ECO:0000256" key="5">
    <source>
        <dbReference type="ARBA" id="ARBA00022725"/>
    </source>
</evidence>
<keyword evidence="9 10" id="KW-0807">Transducer</keyword>
<evidence type="ECO:0000256" key="3">
    <source>
        <dbReference type="ARBA" id="ARBA00022606"/>
    </source>
</evidence>
<dbReference type="EMBL" id="CAKOGL010000014">
    <property type="protein sequence ID" value="CAH2094317.1"/>
    <property type="molecule type" value="Genomic_DNA"/>
</dbReference>
<evidence type="ECO:0000256" key="4">
    <source>
        <dbReference type="ARBA" id="ARBA00022692"/>
    </source>
</evidence>
<keyword evidence="12" id="KW-1185">Reference proteome</keyword>
<evidence type="ECO:0000256" key="6">
    <source>
        <dbReference type="ARBA" id="ARBA00022989"/>
    </source>
</evidence>
<comment type="caution">
    <text evidence="10">Lacks conserved residue(s) required for the propagation of feature annotation.</text>
</comment>
<evidence type="ECO:0000256" key="1">
    <source>
        <dbReference type="ARBA" id="ARBA00004651"/>
    </source>
</evidence>
<keyword evidence="6 10" id="KW-1133">Transmembrane helix</keyword>
<organism evidence="11 12">
    <name type="scientific">Euphydryas editha</name>
    <name type="common">Edith's checkerspot</name>
    <dbReference type="NCBI Taxonomy" id="104508"/>
    <lineage>
        <taxon>Eukaryota</taxon>
        <taxon>Metazoa</taxon>
        <taxon>Ecdysozoa</taxon>
        <taxon>Arthropoda</taxon>
        <taxon>Hexapoda</taxon>
        <taxon>Insecta</taxon>
        <taxon>Pterygota</taxon>
        <taxon>Neoptera</taxon>
        <taxon>Endopterygota</taxon>
        <taxon>Lepidoptera</taxon>
        <taxon>Glossata</taxon>
        <taxon>Ditrysia</taxon>
        <taxon>Papilionoidea</taxon>
        <taxon>Nymphalidae</taxon>
        <taxon>Nymphalinae</taxon>
        <taxon>Euphydryas</taxon>
    </lineage>
</organism>
<keyword evidence="8 10" id="KW-0675">Receptor</keyword>
<evidence type="ECO:0000256" key="10">
    <source>
        <dbReference type="RuleBase" id="RU351113"/>
    </source>
</evidence>
<accession>A0AAU9U643</accession>
<dbReference type="PANTHER" id="PTHR21137:SF35">
    <property type="entry name" value="ODORANT RECEPTOR 19A-RELATED"/>
    <property type="match status" value="1"/>
</dbReference>
<evidence type="ECO:0000313" key="12">
    <source>
        <dbReference type="Proteomes" id="UP001153954"/>
    </source>
</evidence>
<comment type="similarity">
    <text evidence="10">Belongs to the insect chemoreceptor superfamily. Heteromeric odorant receptor channel (TC 1.A.69) family.</text>
</comment>
<evidence type="ECO:0000256" key="7">
    <source>
        <dbReference type="ARBA" id="ARBA00023136"/>
    </source>
</evidence>
<comment type="subcellular location">
    <subcellularLocation>
        <location evidence="1 10">Cell membrane</location>
        <topology evidence="1 10">Multi-pass membrane protein</topology>
    </subcellularLocation>
</comment>
<proteinExistence type="inferred from homology"/>